<gene>
    <name evidence="2" type="ORF">ALP84_03259</name>
</gene>
<feature type="compositionally biased region" description="Acidic residues" evidence="1">
    <location>
        <begin position="26"/>
        <end position="52"/>
    </location>
</feature>
<name>A0A3M4VV13_PSECI</name>
<dbReference type="EMBL" id="RBRY01000104">
    <property type="protein sequence ID" value="RMR55661.1"/>
    <property type="molecule type" value="Genomic_DNA"/>
</dbReference>
<comment type="caution">
    <text evidence="2">The sequence shown here is derived from an EMBL/GenBank/DDBJ whole genome shotgun (WGS) entry which is preliminary data.</text>
</comment>
<accession>A0A3M4VV13</accession>
<proteinExistence type="predicted"/>
<organism evidence="2 3">
    <name type="scientific">Pseudomonas cichorii</name>
    <dbReference type="NCBI Taxonomy" id="36746"/>
    <lineage>
        <taxon>Bacteria</taxon>
        <taxon>Pseudomonadati</taxon>
        <taxon>Pseudomonadota</taxon>
        <taxon>Gammaproteobacteria</taxon>
        <taxon>Pseudomonadales</taxon>
        <taxon>Pseudomonadaceae</taxon>
        <taxon>Pseudomonas</taxon>
    </lineage>
</organism>
<evidence type="ECO:0000256" key="1">
    <source>
        <dbReference type="SAM" id="MobiDB-lite"/>
    </source>
</evidence>
<evidence type="ECO:0000313" key="3">
    <source>
        <dbReference type="Proteomes" id="UP000278332"/>
    </source>
</evidence>
<reference evidence="2 3" key="1">
    <citation type="submission" date="2018-08" db="EMBL/GenBank/DDBJ databases">
        <title>Recombination of ecologically and evolutionarily significant loci maintains genetic cohesion in the Pseudomonas syringae species complex.</title>
        <authorList>
            <person name="Dillon M."/>
            <person name="Thakur S."/>
            <person name="Almeida R.N.D."/>
            <person name="Weir B.S."/>
            <person name="Guttman D.S."/>
        </authorList>
    </citation>
    <scope>NUCLEOTIDE SEQUENCE [LARGE SCALE GENOMIC DNA]</scope>
    <source>
        <strain evidence="2 3">ICMP 6917</strain>
    </source>
</reference>
<feature type="compositionally biased region" description="Polar residues" evidence="1">
    <location>
        <begin position="11"/>
        <end position="25"/>
    </location>
</feature>
<evidence type="ECO:0000313" key="2">
    <source>
        <dbReference type="EMBL" id="RMR55661.1"/>
    </source>
</evidence>
<sequence length="68" mass="7336">MVMEIDENAPGNVSQSPATRLTDNETGYEPDSLPEADPVVDDLINDQSDDPDLPVNPPIDEDEEPSLG</sequence>
<feature type="compositionally biased region" description="Acidic residues" evidence="1">
    <location>
        <begin position="59"/>
        <end position="68"/>
    </location>
</feature>
<dbReference type="Proteomes" id="UP000278332">
    <property type="component" value="Unassembled WGS sequence"/>
</dbReference>
<protein>
    <submittedName>
        <fullName evidence="2">Uncharacterized protein</fullName>
    </submittedName>
</protein>
<dbReference type="AlphaFoldDB" id="A0A3M4VV13"/>
<feature type="region of interest" description="Disordered" evidence="1">
    <location>
        <begin position="1"/>
        <end position="68"/>
    </location>
</feature>